<dbReference type="Pfam" id="PF12705">
    <property type="entry name" value="PDDEXK_1"/>
    <property type="match status" value="1"/>
</dbReference>
<evidence type="ECO:0000259" key="5">
    <source>
        <dbReference type="Pfam" id="PF12705"/>
    </source>
</evidence>
<evidence type="ECO:0000256" key="3">
    <source>
        <dbReference type="ARBA" id="ARBA00023204"/>
    </source>
</evidence>
<gene>
    <name evidence="6" type="ORF">G9U51_11970</name>
</gene>
<name>A0A967B342_9MICO</name>
<feature type="domain" description="PD-(D/E)XK endonuclease-like" evidence="5">
    <location>
        <begin position="9"/>
        <end position="251"/>
    </location>
</feature>
<evidence type="ECO:0000256" key="1">
    <source>
        <dbReference type="ARBA" id="ARBA00022763"/>
    </source>
</evidence>
<keyword evidence="2" id="KW-0347">Helicase</keyword>
<keyword evidence="3" id="KW-0234">DNA repair</keyword>
<dbReference type="AlphaFoldDB" id="A0A967B342"/>
<evidence type="ECO:0000256" key="4">
    <source>
        <dbReference type="SAM" id="MobiDB-lite"/>
    </source>
</evidence>
<protein>
    <submittedName>
        <fullName evidence="6">PD-(D/E)XK nuclease family protein</fullName>
    </submittedName>
</protein>
<keyword evidence="2" id="KW-0067">ATP-binding</keyword>
<comment type="caution">
    <text evidence="6">The sequence shown here is derived from an EMBL/GenBank/DDBJ whole genome shotgun (WGS) entry which is preliminary data.</text>
</comment>
<dbReference type="GO" id="GO:0004386">
    <property type="term" value="F:helicase activity"/>
    <property type="evidence" value="ECO:0007669"/>
    <property type="project" value="UniProtKB-KW"/>
</dbReference>
<dbReference type="EMBL" id="JAAOIV010000008">
    <property type="protein sequence ID" value="NHN56495.1"/>
    <property type="molecule type" value="Genomic_DNA"/>
</dbReference>
<feature type="region of interest" description="Disordered" evidence="4">
    <location>
        <begin position="252"/>
        <end position="272"/>
    </location>
</feature>
<dbReference type="InterPro" id="IPR011604">
    <property type="entry name" value="PDDEXK-like_dom_sf"/>
</dbReference>
<keyword evidence="2" id="KW-0378">Hydrolase</keyword>
<accession>A0A967B342</accession>
<dbReference type="InterPro" id="IPR038726">
    <property type="entry name" value="PDDEXK_AddAB-type"/>
</dbReference>
<sequence>MPQRLYLASPSRLYAFQSCPRAYRFGYLDRPRPQARPQRAHTSVGLSVHNVLRDFWDLPADKRTPQGVREALRAAWIPVGFRDDGQSARWRQKVTEEVIDYLRGIDRDAEPRGIERTVSLRTDVLGLTGRVDRIDERGEELVIVDYKTSRRPLHPDSARTSLALAFYAAAASRLLRRPCFEVELHHIPSGEVIRHRHTAESLDRKLAEADSIARDARRADQRYADLGPDAPDFAPTPSALCRWCDYRAHCPEGQREGPEQSDWAALEPDERS</sequence>
<evidence type="ECO:0000313" key="6">
    <source>
        <dbReference type="EMBL" id="NHN56495.1"/>
    </source>
</evidence>
<evidence type="ECO:0000313" key="7">
    <source>
        <dbReference type="Proteomes" id="UP000744769"/>
    </source>
</evidence>
<organism evidence="6 7">
    <name type="scientific">Metallococcus carri</name>
    <dbReference type="NCBI Taxonomy" id="1656884"/>
    <lineage>
        <taxon>Bacteria</taxon>
        <taxon>Bacillati</taxon>
        <taxon>Actinomycetota</taxon>
        <taxon>Actinomycetes</taxon>
        <taxon>Micrococcales</taxon>
        <taxon>Dermacoccaceae</taxon>
        <taxon>Metallococcus</taxon>
    </lineage>
</organism>
<dbReference type="GO" id="GO:0006281">
    <property type="term" value="P:DNA repair"/>
    <property type="evidence" value="ECO:0007669"/>
    <property type="project" value="UniProtKB-KW"/>
</dbReference>
<dbReference type="Gene3D" id="3.90.320.10">
    <property type="match status" value="1"/>
</dbReference>
<keyword evidence="1" id="KW-0227">DNA damage</keyword>
<keyword evidence="7" id="KW-1185">Reference proteome</keyword>
<reference evidence="6" key="1">
    <citation type="submission" date="2020-03" db="EMBL/GenBank/DDBJ databases">
        <title>Draft sequencing of Calidifontibacter sp. DB0510.</title>
        <authorList>
            <person name="Kim D.-U."/>
        </authorList>
    </citation>
    <scope>NUCLEOTIDE SEQUENCE</scope>
    <source>
        <strain evidence="6">DB0510</strain>
    </source>
</reference>
<dbReference type="Proteomes" id="UP000744769">
    <property type="component" value="Unassembled WGS sequence"/>
</dbReference>
<keyword evidence="2" id="KW-0547">Nucleotide-binding</keyword>
<proteinExistence type="predicted"/>
<evidence type="ECO:0000256" key="2">
    <source>
        <dbReference type="ARBA" id="ARBA00022806"/>
    </source>
</evidence>